<dbReference type="Pfam" id="PF20049">
    <property type="entry name" value="DUF6451"/>
    <property type="match status" value="1"/>
</dbReference>
<feature type="compositionally biased region" description="Basic and acidic residues" evidence="1">
    <location>
        <begin position="42"/>
        <end position="55"/>
    </location>
</feature>
<evidence type="ECO:0000256" key="1">
    <source>
        <dbReference type="SAM" id="MobiDB-lite"/>
    </source>
</evidence>
<feature type="compositionally biased region" description="Polar residues" evidence="1">
    <location>
        <begin position="27"/>
        <end position="37"/>
    </location>
</feature>
<keyword evidence="3" id="KW-1185">Reference proteome</keyword>
<reference evidence="2 3" key="1">
    <citation type="submission" date="2018-11" db="EMBL/GenBank/DDBJ databases">
        <authorList>
            <consortium name="Pathogen Informatics"/>
        </authorList>
    </citation>
    <scope>NUCLEOTIDE SEQUENCE [LARGE SCALE GENOMIC DNA]</scope>
    <source>
        <strain evidence="2 3">Zambia</strain>
    </source>
</reference>
<sequence>MGILDATRRFGPVILCTRINVGRDNQCSDSLYSSRPQHTQRRKQDPQIQHEEHTTTLDGENLDEVESFIYLDSNTDERAGSHADVKTTIGKAKTAFPQLKNIWNSKQLSPNIKVKIPNTSVKTILVNELETWRTTTTIIERYRYL</sequence>
<dbReference type="AlphaFoldDB" id="A0A183LI28"/>
<dbReference type="InterPro" id="IPR045609">
    <property type="entry name" value="DUF6451"/>
</dbReference>
<evidence type="ECO:0000313" key="3">
    <source>
        <dbReference type="Proteomes" id="UP000277204"/>
    </source>
</evidence>
<organism evidence="2 3">
    <name type="scientific">Schistosoma margrebowiei</name>
    <dbReference type="NCBI Taxonomy" id="48269"/>
    <lineage>
        <taxon>Eukaryota</taxon>
        <taxon>Metazoa</taxon>
        <taxon>Spiralia</taxon>
        <taxon>Lophotrochozoa</taxon>
        <taxon>Platyhelminthes</taxon>
        <taxon>Trematoda</taxon>
        <taxon>Digenea</taxon>
        <taxon>Strigeidida</taxon>
        <taxon>Schistosomatoidea</taxon>
        <taxon>Schistosomatidae</taxon>
        <taxon>Schistosoma</taxon>
    </lineage>
</organism>
<name>A0A183LI28_9TREM</name>
<gene>
    <name evidence="2" type="ORF">SMRZ_LOCUS3453</name>
</gene>
<dbReference type="EMBL" id="UZAI01000982">
    <property type="protein sequence ID" value="VDO58118.1"/>
    <property type="molecule type" value="Genomic_DNA"/>
</dbReference>
<evidence type="ECO:0000313" key="2">
    <source>
        <dbReference type="EMBL" id="VDO58118.1"/>
    </source>
</evidence>
<protein>
    <submittedName>
        <fullName evidence="2">Uncharacterized protein</fullName>
    </submittedName>
</protein>
<feature type="region of interest" description="Disordered" evidence="1">
    <location>
        <begin position="27"/>
        <end position="56"/>
    </location>
</feature>
<proteinExistence type="predicted"/>
<dbReference type="Proteomes" id="UP000277204">
    <property type="component" value="Unassembled WGS sequence"/>
</dbReference>
<accession>A0A183LI28</accession>